<dbReference type="SUPFAM" id="SSF55785">
    <property type="entry name" value="PYP-like sensor domain (PAS domain)"/>
    <property type="match status" value="1"/>
</dbReference>
<dbReference type="PROSITE" id="PS50887">
    <property type="entry name" value="GGDEF"/>
    <property type="match status" value="1"/>
</dbReference>
<comment type="caution">
    <text evidence="3">The sequence shown here is derived from an EMBL/GenBank/DDBJ whole genome shotgun (WGS) entry which is preliminary data.</text>
</comment>
<proteinExistence type="predicted"/>
<evidence type="ECO:0000313" key="3">
    <source>
        <dbReference type="EMBL" id="MPN17188.1"/>
    </source>
</evidence>
<accession>A0A645FRV8</accession>
<dbReference type="SMART" id="SM00267">
    <property type="entry name" value="GGDEF"/>
    <property type="match status" value="1"/>
</dbReference>
<dbReference type="CDD" id="cd01949">
    <property type="entry name" value="GGDEF"/>
    <property type="match status" value="1"/>
</dbReference>
<dbReference type="SUPFAM" id="SSF55073">
    <property type="entry name" value="Nucleotide cyclase"/>
    <property type="match status" value="1"/>
</dbReference>
<dbReference type="Pfam" id="PF00990">
    <property type="entry name" value="GGDEF"/>
    <property type="match status" value="1"/>
</dbReference>
<dbReference type="AlphaFoldDB" id="A0A645FRV8"/>
<dbReference type="InterPro" id="IPR050469">
    <property type="entry name" value="Diguanylate_Cyclase"/>
</dbReference>
<reference evidence="3" key="1">
    <citation type="submission" date="2019-08" db="EMBL/GenBank/DDBJ databases">
        <authorList>
            <person name="Kucharzyk K."/>
            <person name="Murdoch R.W."/>
            <person name="Higgins S."/>
            <person name="Loffler F."/>
        </authorList>
    </citation>
    <scope>NUCLEOTIDE SEQUENCE</scope>
</reference>
<dbReference type="InterPro" id="IPR029787">
    <property type="entry name" value="Nucleotide_cyclase"/>
</dbReference>
<dbReference type="InterPro" id="IPR043128">
    <property type="entry name" value="Rev_trsase/Diguanyl_cyclase"/>
</dbReference>
<gene>
    <name evidence="3" type="primary">dgcM_9</name>
    <name evidence="3" type="ORF">SDC9_164538</name>
</gene>
<dbReference type="InterPro" id="IPR000700">
    <property type="entry name" value="PAS-assoc_C"/>
</dbReference>
<protein>
    <submittedName>
        <fullName evidence="3">Diguanylate cyclase DgcM</fullName>
        <ecNumber evidence="3">2.7.7.65</ecNumber>
    </submittedName>
</protein>
<dbReference type="PANTHER" id="PTHR45138">
    <property type="entry name" value="REGULATORY COMPONENTS OF SENSORY TRANSDUCTION SYSTEM"/>
    <property type="match status" value="1"/>
</dbReference>
<dbReference type="Gene3D" id="3.30.450.20">
    <property type="entry name" value="PAS domain"/>
    <property type="match status" value="1"/>
</dbReference>
<dbReference type="EC" id="2.7.7.65" evidence="3"/>
<name>A0A645FRV8_9ZZZZ</name>
<organism evidence="3">
    <name type="scientific">bioreactor metagenome</name>
    <dbReference type="NCBI Taxonomy" id="1076179"/>
    <lineage>
        <taxon>unclassified sequences</taxon>
        <taxon>metagenomes</taxon>
        <taxon>ecological metagenomes</taxon>
    </lineage>
</organism>
<dbReference type="InterPro" id="IPR035965">
    <property type="entry name" value="PAS-like_dom_sf"/>
</dbReference>
<dbReference type="InterPro" id="IPR000160">
    <property type="entry name" value="GGDEF_dom"/>
</dbReference>
<feature type="domain" description="PAC" evidence="1">
    <location>
        <begin position="8"/>
        <end position="60"/>
    </location>
</feature>
<dbReference type="GO" id="GO:0005886">
    <property type="term" value="C:plasma membrane"/>
    <property type="evidence" value="ECO:0007669"/>
    <property type="project" value="TreeGrafter"/>
</dbReference>
<feature type="domain" description="GGDEF" evidence="2">
    <location>
        <begin position="106"/>
        <end position="233"/>
    </location>
</feature>
<dbReference type="FunFam" id="3.30.70.270:FF:000001">
    <property type="entry name" value="Diguanylate cyclase domain protein"/>
    <property type="match status" value="1"/>
</dbReference>
<dbReference type="PROSITE" id="PS50113">
    <property type="entry name" value="PAC"/>
    <property type="match status" value="1"/>
</dbReference>
<dbReference type="SMART" id="SM00086">
    <property type="entry name" value="PAC"/>
    <property type="match status" value="1"/>
</dbReference>
<dbReference type="GO" id="GO:0043709">
    <property type="term" value="P:cell adhesion involved in single-species biofilm formation"/>
    <property type="evidence" value="ECO:0007669"/>
    <property type="project" value="TreeGrafter"/>
</dbReference>
<keyword evidence="3" id="KW-0548">Nucleotidyltransferase</keyword>
<dbReference type="PANTHER" id="PTHR45138:SF9">
    <property type="entry name" value="DIGUANYLATE CYCLASE DGCM-RELATED"/>
    <property type="match status" value="1"/>
</dbReference>
<dbReference type="Gene3D" id="3.30.70.270">
    <property type="match status" value="1"/>
</dbReference>
<evidence type="ECO:0000259" key="1">
    <source>
        <dbReference type="PROSITE" id="PS50113"/>
    </source>
</evidence>
<dbReference type="GO" id="GO:0052621">
    <property type="term" value="F:diguanylate cyclase activity"/>
    <property type="evidence" value="ECO:0007669"/>
    <property type="project" value="UniProtKB-EC"/>
</dbReference>
<dbReference type="EMBL" id="VSSQ01064254">
    <property type="protein sequence ID" value="MPN17188.1"/>
    <property type="molecule type" value="Genomic_DNA"/>
</dbReference>
<dbReference type="InterPro" id="IPR001610">
    <property type="entry name" value="PAC"/>
</dbReference>
<evidence type="ECO:0000259" key="2">
    <source>
        <dbReference type="PROSITE" id="PS50887"/>
    </source>
</evidence>
<dbReference type="GO" id="GO:1902201">
    <property type="term" value="P:negative regulation of bacterial-type flagellum-dependent cell motility"/>
    <property type="evidence" value="ECO:0007669"/>
    <property type="project" value="TreeGrafter"/>
</dbReference>
<dbReference type="NCBIfam" id="TIGR00254">
    <property type="entry name" value="GGDEF"/>
    <property type="match status" value="1"/>
</dbReference>
<sequence>MYAGEKLGVNEYLGLRPDGSTFAMETSSELLMSPDKRTIQLISVVRDVSERRQLEQELVQKGQDLQHLNEVLRSSSLTDSLTGLHNRRYFDEAFAKAYEEARHGETSLALLIIDLDRFKLVNDTFGHAAGDSVLVRIARAIQEKAGPETLLARWGGEEFVLLSKGMSREQVVQYAQQLRVHLADLAHEQVGQITVSIGVATYQGSENVHELFKRADDALYQAKQAGRNCVFSV</sequence>
<keyword evidence="3" id="KW-0808">Transferase</keyword>